<dbReference type="InterPro" id="IPR006710">
    <property type="entry name" value="Glyco_hydro_43"/>
</dbReference>
<keyword evidence="2 4" id="KW-0378">Hydrolase</keyword>
<dbReference type="CDD" id="cd18821">
    <property type="entry name" value="GH43_Pc3Gal43A-like"/>
    <property type="match status" value="1"/>
</dbReference>
<dbReference type="EMBL" id="JBHSPH010000001">
    <property type="protein sequence ID" value="MFC5861045.1"/>
    <property type="molecule type" value="Genomic_DNA"/>
</dbReference>
<comment type="similarity">
    <text evidence="1 4">Belongs to the glycosyl hydrolase 43 family.</text>
</comment>
<dbReference type="Gene3D" id="2.115.10.20">
    <property type="entry name" value="Glycosyl hydrolase domain, family 43"/>
    <property type="match status" value="1"/>
</dbReference>
<evidence type="ECO:0000256" key="4">
    <source>
        <dbReference type="RuleBase" id="RU361187"/>
    </source>
</evidence>
<accession>A0ABW1E9X7</accession>
<evidence type="ECO:0000313" key="5">
    <source>
        <dbReference type="EMBL" id="MFC5861045.1"/>
    </source>
</evidence>
<evidence type="ECO:0000256" key="2">
    <source>
        <dbReference type="ARBA" id="ARBA00022801"/>
    </source>
</evidence>
<comment type="caution">
    <text evidence="5">The sequence shown here is derived from an EMBL/GenBank/DDBJ whole genome shotgun (WGS) entry which is preliminary data.</text>
</comment>
<dbReference type="InterPro" id="IPR023296">
    <property type="entry name" value="Glyco_hydro_beta-prop_sf"/>
</dbReference>
<keyword evidence="3 4" id="KW-0326">Glycosidase</keyword>
<dbReference type="RefSeq" id="WP_263334569.1">
    <property type="nucleotide sequence ID" value="NZ_JAGSYH010000002.1"/>
</dbReference>
<proteinExistence type="inferred from homology"/>
<gene>
    <name evidence="5" type="ORF">ACFPT7_01930</name>
</gene>
<dbReference type="PANTHER" id="PTHR22925">
    <property type="entry name" value="GLYCOSYL HYDROLASE 43 FAMILY MEMBER"/>
    <property type="match status" value="1"/>
</dbReference>
<evidence type="ECO:0000256" key="1">
    <source>
        <dbReference type="ARBA" id="ARBA00009865"/>
    </source>
</evidence>
<dbReference type="Proteomes" id="UP001596091">
    <property type="component" value="Unassembled WGS sequence"/>
</dbReference>
<organism evidence="5 6">
    <name type="scientific">Acidicapsa dinghuensis</name>
    <dbReference type="NCBI Taxonomy" id="2218256"/>
    <lineage>
        <taxon>Bacteria</taxon>
        <taxon>Pseudomonadati</taxon>
        <taxon>Acidobacteriota</taxon>
        <taxon>Terriglobia</taxon>
        <taxon>Terriglobales</taxon>
        <taxon>Acidobacteriaceae</taxon>
        <taxon>Acidicapsa</taxon>
    </lineage>
</organism>
<sequence>MVSRNWVAATLMMVLLGVGGAIVRAQASGDGSIKPGAAWLDDRGQVIQAHGGGILYWHKTYYWFGEDRSQSNDPEKRYVACYSSKDLTHWKYHRQVVAMADPEPWGAHYVLERPKVFYNRKTKKFVMYVHLDDARYGEARVGVLVSDKVDGDYKYQRSFRPLDQESRDIGQFVDDDGSAYLIFESRPTHGFFIAKLSDDYLNVEKQVSFIKAPLEGGAVVHYGGLYYVLGSHLSGWSPNPNVYATAPSLAGPWTEMQNVAPPETKTYDSQSSMLLKVTGTKKTTVIYMGDRWEPKTLWDSRYLWMPLEIGDGKMTLPEPRPWKIDVKTGETTRGNVE</sequence>
<name>A0ABW1E9X7_9BACT</name>
<evidence type="ECO:0000313" key="6">
    <source>
        <dbReference type="Proteomes" id="UP001596091"/>
    </source>
</evidence>
<evidence type="ECO:0000256" key="3">
    <source>
        <dbReference type="ARBA" id="ARBA00023295"/>
    </source>
</evidence>
<reference evidence="6" key="1">
    <citation type="journal article" date="2019" name="Int. J. Syst. Evol. Microbiol.">
        <title>The Global Catalogue of Microorganisms (GCM) 10K type strain sequencing project: providing services to taxonomists for standard genome sequencing and annotation.</title>
        <authorList>
            <consortium name="The Broad Institute Genomics Platform"/>
            <consortium name="The Broad Institute Genome Sequencing Center for Infectious Disease"/>
            <person name="Wu L."/>
            <person name="Ma J."/>
        </authorList>
    </citation>
    <scope>NUCLEOTIDE SEQUENCE [LARGE SCALE GENOMIC DNA]</scope>
    <source>
        <strain evidence="6">JCM 4087</strain>
    </source>
</reference>
<protein>
    <submittedName>
        <fullName evidence="5">Family 43 glycosylhydrolase</fullName>
    </submittedName>
</protein>
<dbReference type="Pfam" id="PF04616">
    <property type="entry name" value="Glyco_hydro_43"/>
    <property type="match status" value="1"/>
</dbReference>
<keyword evidence="6" id="KW-1185">Reference proteome</keyword>
<dbReference type="SUPFAM" id="SSF75005">
    <property type="entry name" value="Arabinanase/levansucrase/invertase"/>
    <property type="match status" value="1"/>
</dbReference>
<dbReference type="PANTHER" id="PTHR22925:SF3">
    <property type="entry name" value="GLYCOSYL HYDROLASE FAMILY PROTEIN 43"/>
    <property type="match status" value="1"/>
</dbReference>